<proteinExistence type="predicted"/>
<organism evidence="1 2">
    <name type="scientific">Formicincola oecophyllae</name>
    <dbReference type="NCBI Taxonomy" id="2558361"/>
    <lineage>
        <taxon>Bacteria</taxon>
        <taxon>Pseudomonadati</taxon>
        <taxon>Pseudomonadota</taxon>
        <taxon>Alphaproteobacteria</taxon>
        <taxon>Acetobacterales</taxon>
        <taxon>Acetobacteraceae</taxon>
        <taxon>Formicincola</taxon>
    </lineage>
</organism>
<dbReference type="KEGG" id="swf:E3E12_01670"/>
<keyword evidence="2" id="KW-1185">Reference proteome</keyword>
<accession>A0A4Y6U981</accession>
<evidence type="ECO:0000313" key="2">
    <source>
        <dbReference type="Proteomes" id="UP000318709"/>
    </source>
</evidence>
<sequence length="71" mass="8252">MTLDDFKTILTEFEASQSPRMNLWRRNGYHSVLCRHHETLSIKGDNLLVVPKDAPEKRLYTAISEIECVSF</sequence>
<dbReference type="EMBL" id="CP038231">
    <property type="protein sequence ID" value="QDH13118.1"/>
    <property type="molecule type" value="Genomic_DNA"/>
</dbReference>
<dbReference type="Proteomes" id="UP000318709">
    <property type="component" value="Chromosome"/>
</dbReference>
<protein>
    <submittedName>
        <fullName evidence="1">Uncharacterized protein</fullName>
    </submittedName>
</protein>
<dbReference type="RefSeq" id="WP_141442768.1">
    <property type="nucleotide sequence ID" value="NZ_CP038231.1"/>
</dbReference>
<dbReference type="AlphaFoldDB" id="A0A4Y6U981"/>
<reference evidence="1 2" key="1">
    <citation type="submission" date="2019-03" db="EMBL/GenBank/DDBJ databases">
        <title>The complete genome sequence of Swingsia_sp. F3b2 LMG30590(T).</title>
        <authorList>
            <person name="Chua K.-O."/>
            <person name="Chan K.-G."/>
            <person name="See-Too W.-S."/>
        </authorList>
    </citation>
    <scope>NUCLEOTIDE SEQUENCE [LARGE SCALE GENOMIC DNA]</scope>
    <source>
        <strain evidence="1 2">F3b2</strain>
    </source>
</reference>
<gene>
    <name evidence="1" type="ORF">E3E12_01670</name>
</gene>
<name>A0A4Y6U981_9PROT</name>
<evidence type="ECO:0000313" key="1">
    <source>
        <dbReference type="EMBL" id="QDH13118.1"/>
    </source>
</evidence>